<evidence type="ECO:0000313" key="1">
    <source>
        <dbReference type="EMBL" id="GAG61412.1"/>
    </source>
</evidence>
<protein>
    <submittedName>
        <fullName evidence="1">Uncharacterized protein</fullName>
    </submittedName>
</protein>
<organism evidence="1">
    <name type="scientific">marine sediment metagenome</name>
    <dbReference type="NCBI Taxonomy" id="412755"/>
    <lineage>
        <taxon>unclassified sequences</taxon>
        <taxon>metagenomes</taxon>
        <taxon>ecological metagenomes</taxon>
    </lineage>
</organism>
<sequence>MTAGNATADYSSSALADRKQARMDSWKNGFALKQRYAPKAFAGVPEEGQP</sequence>
<name>X0ZTS6_9ZZZZ</name>
<proteinExistence type="predicted"/>
<accession>X0ZTS6</accession>
<reference evidence="1" key="1">
    <citation type="journal article" date="2014" name="Front. Microbiol.">
        <title>High frequency of phylogenetically diverse reductive dehalogenase-homologous genes in deep subseafloor sedimentary metagenomes.</title>
        <authorList>
            <person name="Kawai M."/>
            <person name="Futagami T."/>
            <person name="Toyoda A."/>
            <person name="Takaki Y."/>
            <person name="Nishi S."/>
            <person name="Hori S."/>
            <person name="Arai W."/>
            <person name="Tsubouchi T."/>
            <person name="Morono Y."/>
            <person name="Uchiyama I."/>
            <person name="Ito T."/>
            <person name="Fujiyama A."/>
            <person name="Inagaki F."/>
            <person name="Takami H."/>
        </authorList>
    </citation>
    <scope>NUCLEOTIDE SEQUENCE</scope>
    <source>
        <strain evidence="1">Expedition CK06-06</strain>
    </source>
</reference>
<comment type="caution">
    <text evidence="1">The sequence shown here is derived from an EMBL/GenBank/DDBJ whole genome shotgun (WGS) entry which is preliminary data.</text>
</comment>
<dbReference type="EMBL" id="BART01009011">
    <property type="protein sequence ID" value="GAG61412.1"/>
    <property type="molecule type" value="Genomic_DNA"/>
</dbReference>
<gene>
    <name evidence="1" type="ORF">S01H4_20100</name>
</gene>
<dbReference type="AlphaFoldDB" id="X0ZTS6"/>